<feature type="region of interest" description="Disordered" evidence="1">
    <location>
        <begin position="375"/>
        <end position="452"/>
    </location>
</feature>
<feature type="transmembrane region" description="Helical" evidence="2">
    <location>
        <begin position="73"/>
        <end position="97"/>
    </location>
</feature>
<dbReference type="CDD" id="cd00637">
    <property type="entry name" value="7tm_classA_rhodopsin-like"/>
    <property type="match status" value="1"/>
</dbReference>
<keyword evidence="2" id="KW-0472">Membrane</keyword>
<dbReference type="Proteomes" id="UP000580250">
    <property type="component" value="Unassembled WGS sequence"/>
</dbReference>
<evidence type="ECO:0000313" key="4">
    <source>
        <dbReference type="Proteomes" id="UP000580250"/>
    </source>
</evidence>
<organism evidence="3 4">
    <name type="scientific">Meloidogyne enterolobii</name>
    <name type="common">Root-knot nematode worm</name>
    <name type="synonym">Meloidogyne mayaguensis</name>
    <dbReference type="NCBI Taxonomy" id="390850"/>
    <lineage>
        <taxon>Eukaryota</taxon>
        <taxon>Metazoa</taxon>
        <taxon>Ecdysozoa</taxon>
        <taxon>Nematoda</taxon>
        <taxon>Chromadorea</taxon>
        <taxon>Rhabditida</taxon>
        <taxon>Tylenchina</taxon>
        <taxon>Tylenchomorpha</taxon>
        <taxon>Tylenchoidea</taxon>
        <taxon>Meloidogynidae</taxon>
        <taxon>Meloidogyninae</taxon>
        <taxon>Meloidogyne</taxon>
    </lineage>
</organism>
<dbReference type="AlphaFoldDB" id="A0A6V7VTB8"/>
<proteinExistence type="predicted"/>
<feature type="transmembrane region" description="Helical" evidence="2">
    <location>
        <begin position="7"/>
        <end position="27"/>
    </location>
</feature>
<protein>
    <submittedName>
        <fullName evidence="3">Uncharacterized protein</fullName>
    </submittedName>
</protein>
<keyword evidence="2" id="KW-0812">Transmembrane</keyword>
<feature type="compositionally biased region" description="Basic residues" evidence="1">
    <location>
        <begin position="423"/>
        <end position="434"/>
    </location>
</feature>
<dbReference type="Gene3D" id="1.20.1070.10">
    <property type="entry name" value="Rhodopsin 7-helix transmembrane proteins"/>
    <property type="match status" value="1"/>
</dbReference>
<reference evidence="3 4" key="1">
    <citation type="submission" date="2020-08" db="EMBL/GenBank/DDBJ databases">
        <authorList>
            <person name="Koutsovoulos G."/>
            <person name="Danchin GJ E."/>
        </authorList>
    </citation>
    <scope>NUCLEOTIDE SEQUENCE [LARGE SCALE GENOMIC DNA]</scope>
</reference>
<sequence length="452" mass="50870">MLSLLNLLDVSLISFVALICVANGGIWTFGRTICRVNAFAQQSLFLANLLTLTLIAMERALTLIRRHLVTRKIFGSLAILFMIIPICFATPLLIPGFQVSVFPYRYLCAIGSGSPVLYSLAQLLVYGGCIFVLLICFGSIIKQKRIVRSLPAKPEQYGAFILENRILDEHMQLSRLFFWLVFEYAIRNSIEVQQSFAQFTGSTTSKDVDTLVTMIKIFHPLIVPTMILVSCNNIWTQLVDKICCRFNKSAVGAFNSMAVGGANNNNPSFAQLLIGANGNANNNDFTNNPHAMTLYATPNGDLQLRLPNATVITQPPAQMVQSIRNNEENEEFNERIIYRKNKNIFQHPSTQICTDTECSSSDCNVYNNGNNLIKNGKNNKGKNSNFGKINEEEEGEEIGKDKKVKNNNQEKITWKSKENTTKIPKRQPSARRKPLQQQKRIVVTKRQQLTNY</sequence>
<evidence type="ECO:0000313" key="3">
    <source>
        <dbReference type="EMBL" id="CAD2178002.1"/>
    </source>
</evidence>
<name>A0A6V7VTB8_MELEN</name>
<dbReference type="OrthoDB" id="5864106at2759"/>
<accession>A0A6V7VTB8</accession>
<feature type="transmembrane region" description="Helical" evidence="2">
    <location>
        <begin position="39"/>
        <end position="61"/>
    </location>
</feature>
<dbReference type="EMBL" id="CAJEWN010000309">
    <property type="protein sequence ID" value="CAD2178002.1"/>
    <property type="molecule type" value="Genomic_DNA"/>
</dbReference>
<feature type="compositionally biased region" description="Polar residues" evidence="1">
    <location>
        <begin position="435"/>
        <end position="452"/>
    </location>
</feature>
<evidence type="ECO:0000256" key="1">
    <source>
        <dbReference type="SAM" id="MobiDB-lite"/>
    </source>
</evidence>
<dbReference type="SUPFAM" id="SSF81321">
    <property type="entry name" value="Family A G protein-coupled receptor-like"/>
    <property type="match status" value="1"/>
</dbReference>
<evidence type="ECO:0000256" key="2">
    <source>
        <dbReference type="SAM" id="Phobius"/>
    </source>
</evidence>
<comment type="caution">
    <text evidence="3">The sequence shown here is derived from an EMBL/GenBank/DDBJ whole genome shotgun (WGS) entry which is preliminary data.</text>
</comment>
<gene>
    <name evidence="3" type="ORF">MENT_LOCUS29913</name>
</gene>
<feature type="compositionally biased region" description="Low complexity" evidence="1">
    <location>
        <begin position="375"/>
        <end position="388"/>
    </location>
</feature>
<keyword evidence="2" id="KW-1133">Transmembrane helix</keyword>
<feature type="transmembrane region" description="Helical" evidence="2">
    <location>
        <begin position="117"/>
        <end position="141"/>
    </location>
</feature>